<protein>
    <submittedName>
        <fullName evidence="5">Ground-like domain-containing protein</fullName>
    </submittedName>
</protein>
<keyword evidence="2" id="KW-0732">Signal</keyword>
<evidence type="ECO:0000259" key="3">
    <source>
        <dbReference type="Pfam" id="PF04155"/>
    </source>
</evidence>
<organism evidence="4 5">
    <name type="scientific">Haemonchus contortus</name>
    <name type="common">Barber pole worm</name>
    <dbReference type="NCBI Taxonomy" id="6289"/>
    <lineage>
        <taxon>Eukaryota</taxon>
        <taxon>Metazoa</taxon>
        <taxon>Ecdysozoa</taxon>
        <taxon>Nematoda</taxon>
        <taxon>Chromadorea</taxon>
        <taxon>Rhabditida</taxon>
        <taxon>Rhabditina</taxon>
        <taxon>Rhabditomorpha</taxon>
        <taxon>Strongyloidea</taxon>
        <taxon>Trichostrongylidae</taxon>
        <taxon>Haemonchus</taxon>
    </lineage>
</organism>
<proteinExistence type="predicted"/>
<reference evidence="5" key="1">
    <citation type="submission" date="2020-12" db="UniProtKB">
        <authorList>
            <consortium name="WormBaseParasite"/>
        </authorList>
    </citation>
    <scope>IDENTIFICATION</scope>
    <source>
        <strain evidence="5">MHco3</strain>
    </source>
</reference>
<evidence type="ECO:0000313" key="4">
    <source>
        <dbReference type="Proteomes" id="UP000025227"/>
    </source>
</evidence>
<dbReference type="InterPro" id="IPR007284">
    <property type="entry name" value="Ground-like_dom"/>
</dbReference>
<dbReference type="Pfam" id="PF04155">
    <property type="entry name" value="Ground-like"/>
    <property type="match status" value="1"/>
</dbReference>
<dbReference type="AlphaFoldDB" id="A0A7I4Z0A1"/>
<keyword evidence="4" id="KW-1185">Reference proteome</keyword>
<feature type="domain" description="Ground-like" evidence="3">
    <location>
        <begin position="248"/>
        <end position="318"/>
    </location>
</feature>
<name>A0A7I4Z0A1_HAECO</name>
<evidence type="ECO:0000313" key="5">
    <source>
        <dbReference type="WBParaSite" id="HCON_00161870-00001"/>
    </source>
</evidence>
<dbReference type="Proteomes" id="UP000025227">
    <property type="component" value="Unplaced"/>
</dbReference>
<dbReference type="PROSITE" id="PS51257">
    <property type="entry name" value="PROKAR_LIPOPROTEIN"/>
    <property type="match status" value="1"/>
</dbReference>
<feature type="chain" id="PRO_5029840720" evidence="2">
    <location>
        <begin position="17"/>
        <end position="321"/>
    </location>
</feature>
<dbReference type="OrthoDB" id="5812274at2759"/>
<sequence length="321" mass="33731">MLRLLSLSALFVSTSSFFFGNSGCGCATPPICLPMPSCPPPVQGCAPTPSCVPASPALPPLLGSPPYSGPSFGGSSYAQPPPAAAPLPLLPQSPVYEAPQPQPEFAPVGPGPAPVGQTFVQPGGGYVGSPPLQQQPPVGPVGLPPQGQMPPPIQAQPAAPYQEGPVLNAQLNAQRDADPEQSDVLVNRLQQEALAAGRTNEEVIEEQEAAVEKPGEDFSTALPLESTTIPEVAEERVVDIATLNLTDDPLCNSEDLRKLMLANIDENLNSSKRLIQLAAEAQFGGRFDVICANGDFSYVTNTELFCQETKGDVSCYTYRQL</sequence>
<evidence type="ECO:0000256" key="2">
    <source>
        <dbReference type="SAM" id="SignalP"/>
    </source>
</evidence>
<feature type="signal peptide" evidence="2">
    <location>
        <begin position="1"/>
        <end position="16"/>
    </location>
</feature>
<feature type="compositionally biased region" description="Pro residues" evidence="1">
    <location>
        <begin position="133"/>
        <end position="154"/>
    </location>
</feature>
<dbReference type="WBParaSite" id="HCON_00161870-00001">
    <property type="protein sequence ID" value="HCON_00161870-00001"/>
    <property type="gene ID" value="HCON_00161870"/>
</dbReference>
<evidence type="ECO:0000256" key="1">
    <source>
        <dbReference type="SAM" id="MobiDB-lite"/>
    </source>
</evidence>
<accession>A0A7I4Z0A1</accession>
<feature type="compositionally biased region" description="Pro residues" evidence="1">
    <location>
        <begin position="100"/>
        <end position="113"/>
    </location>
</feature>
<feature type="region of interest" description="Disordered" evidence="1">
    <location>
        <begin position="100"/>
        <end position="159"/>
    </location>
</feature>